<gene>
    <name evidence="1" type="ORF">LSAT_V11C900479240</name>
</gene>
<reference evidence="1 2" key="1">
    <citation type="journal article" date="2017" name="Nat. Commun.">
        <title>Genome assembly with in vitro proximity ligation data and whole-genome triplication in lettuce.</title>
        <authorList>
            <person name="Reyes-Chin-Wo S."/>
            <person name="Wang Z."/>
            <person name="Yang X."/>
            <person name="Kozik A."/>
            <person name="Arikit S."/>
            <person name="Song C."/>
            <person name="Xia L."/>
            <person name="Froenicke L."/>
            <person name="Lavelle D.O."/>
            <person name="Truco M.J."/>
            <person name="Xia R."/>
            <person name="Zhu S."/>
            <person name="Xu C."/>
            <person name="Xu H."/>
            <person name="Xu X."/>
            <person name="Cox K."/>
            <person name="Korf I."/>
            <person name="Meyers B.C."/>
            <person name="Michelmore R.W."/>
        </authorList>
    </citation>
    <scope>NUCLEOTIDE SEQUENCE [LARGE SCALE GENOMIC DNA]</scope>
    <source>
        <strain evidence="2">cv. Salinas</strain>
        <tissue evidence="1">Seedlings</tissue>
    </source>
</reference>
<dbReference type="PANTHER" id="PTHR47150:SF4">
    <property type="entry name" value="HARBINGER TRANSPOSASE-DERIVED PROTEIN-RELATED"/>
    <property type="match status" value="1"/>
</dbReference>
<organism evidence="1 2">
    <name type="scientific">Lactuca sativa</name>
    <name type="common">Garden lettuce</name>
    <dbReference type="NCBI Taxonomy" id="4236"/>
    <lineage>
        <taxon>Eukaryota</taxon>
        <taxon>Viridiplantae</taxon>
        <taxon>Streptophyta</taxon>
        <taxon>Embryophyta</taxon>
        <taxon>Tracheophyta</taxon>
        <taxon>Spermatophyta</taxon>
        <taxon>Magnoliopsida</taxon>
        <taxon>eudicotyledons</taxon>
        <taxon>Gunneridae</taxon>
        <taxon>Pentapetalae</taxon>
        <taxon>asterids</taxon>
        <taxon>campanulids</taxon>
        <taxon>Asterales</taxon>
        <taxon>Asteraceae</taxon>
        <taxon>Cichorioideae</taxon>
        <taxon>Cichorieae</taxon>
        <taxon>Lactucinae</taxon>
        <taxon>Lactuca</taxon>
    </lineage>
</organism>
<accession>A0A9R1WPW3</accession>
<dbReference type="AlphaFoldDB" id="A0A9R1WPW3"/>
<evidence type="ECO:0000313" key="1">
    <source>
        <dbReference type="EMBL" id="KAJ0185119.1"/>
    </source>
</evidence>
<dbReference type="Proteomes" id="UP000235145">
    <property type="component" value="Unassembled WGS sequence"/>
</dbReference>
<dbReference type="PANTHER" id="PTHR47150">
    <property type="entry name" value="OS12G0169200 PROTEIN"/>
    <property type="match status" value="1"/>
</dbReference>
<proteinExistence type="predicted"/>
<protein>
    <submittedName>
        <fullName evidence="1">Uncharacterized protein</fullName>
    </submittedName>
</protein>
<name>A0A9R1WPW3_LACSA</name>
<keyword evidence="2" id="KW-1185">Reference proteome</keyword>
<sequence>MVCERNESSHGEKKRTKWINRDREAANEHLLRDYFVFDTLYDLSKFEERRISRNLFLRIARDLECNYEFFQLNWDARSKRDFTTI</sequence>
<dbReference type="EMBL" id="NBSK02000009">
    <property type="protein sequence ID" value="KAJ0185119.1"/>
    <property type="molecule type" value="Genomic_DNA"/>
</dbReference>
<evidence type="ECO:0000313" key="2">
    <source>
        <dbReference type="Proteomes" id="UP000235145"/>
    </source>
</evidence>
<comment type="caution">
    <text evidence="1">The sequence shown here is derived from an EMBL/GenBank/DDBJ whole genome shotgun (WGS) entry which is preliminary data.</text>
</comment>